<name>A0A078AYW2_STYLE</name>
<dbReference type="AlphaFoldDB" id="A0A078AYW2"/>
<sequence length="132" mass="15609">MNLQKFDLAFQIQIDQNYPSQDLSRYLEINFSEVAFEWAPDGKSYKQNYREIPLIRCQNGRFNNETVQTDNIKLTESYQCPETIDFKFRGSFLSKKSTYMLLGFKKCLQKNMDFQQKNITCANETEINSILD</sequence>
<proteinExistence type="predicted"/>
<organism evidence="1 2">
    <name type="scientific">Stylonychia lemnae</name>
    <name type="common">Ciliate</name>
    <dbReference type="NCBI Taxonomy" id="5949"/>
    <lineage>
        <taxon>Eukaryota</taxon>
        <taxon>Sar</taxon>
        <taxon>Alveolata</taxon>
        <taxon>Ciliophora</taxon>
        <taxon>Intramacronucleata</taxon>
        <taxon>Spirotrichea</taxon>
        <taxon>Stichotrichia</taxon>
        <taxon>Sporadotrichida</taxon>
        <taxon>Oxytrichidae</taxon>
        <taxon>Stylonychinae</taxon>
        <taxon>Stylonychia</taxon>
    </lineage>
</organism>
<dbReference type="EMBL" id="CCKQ01015794">
    <property type="protein sequence ID" value="CDW87630.1"/>
    <property type="molecule type" value="Genomic_DNA"/>
</dbReference>
<dbReference type="Proteomes" id="UP000039865">
    <property type="component" value="Unassembled WGS sequence"/>
</dbReference>
<dbReference type="InParanoid" id="A0A078AYW2"/>
<reference evidence="1 2" key="1">
    <citation type="submission" date="2014-06" db="EMBL/GenBank/DDBJ databases">
        <authorList>
            <person name="Swart Estienne"/>
        </authorList>
    </citation>
    <scope>NUCLEOTIDE SEQUENCE [LARGE SCALE GENOMIC DNA]</scope>
    <source>
        <strain evidence="1 2">130c</strain>
    </source>
</reference>
<accession>A0A078AYW2</accession>
<evidence type="ECO:0000313" key="2">
    <source>
        <dbReference type="Proteomes" id="UP000039865"/>
    </source>
</evidence>
<gene>
    <name evidence="1" type="primary">Contig16845.g17946</name>
    <name evidence="1" type="ORF">STYLEM_16740</name>
</gene>
<protein>
    <submittedName>
        <fullName evidence="1">Uncharacterized protein</fullName>
    </submittedName>
</protein>
<keyword evidence="2" id="KW-1185">Reference proteome</keyword>
<evidence type="ECO:0000313" key="1">
    <source>
        <dbReference type="EMBL" id="CDW87630.1"/>
    </source>
</evidence>